<dbReference type="EMBL" id="JAHXRF010000029">
    <property type="protein sequence ID" value="MBW4866964.1"/>
    <property type="molecule type" value="Genomic_DNA"/>
</dbReference>
<keyword evidence="1" id="KW-0328">Glycosyltransferase</keyword>
<evidence type="ECO:0000313" key="4">
    <source>
        <dbReference type="EMBL" id="MBW4866964.1"/>
    </source>
</evidence>
<dbReference type="InterPro" id="IPR001173">
    <property type="entry name" value="Glyco_trans_2-like"/>
</dbReference>
<evidence type="ECO:0000259" key="3">
    <source>
        <dbReference type="Pfam" id="PF00535"/>
    </source>
</evidence>
<proteinExistence type="predicted"/>
<name>A0AAW4NRA3_9BACT</name>
<dbReference type="CDD" id="cd00761">
    <property type="entry name" value="Glyco_tranf_GTA_type"/>
    <property type="match status" value="1"/>
</dbReference>
<dbReference type="AlphaFoldDB" id="A0AAW4NRA3"/>
<feature type="domain" description="Glycosyltransferase 2-like" evidence="3">
    <location>
        <begin position="7"/>
        <end position="170"/>
    </location>
</feature>
<dbReference type="RefSeq" id="WP_219427517.1">
    <property type="nucleotide sequence ID" value="NZ_JAHXRD010000005.1"/>
</dbReference>
<dbReference type="Proteomes" id="UP001196873">
    <property type="component" value="Unassembled WGS sequence"/>
</dbReference>
<dbReference type="PANTHER" id="PTHR22916">
    <property type="entry name" value="GLYCOSYLTRANSFERASE"/>
    <property type="match status" value="1"/>
</dbReference>
<evidence type="ECO:0000313" key="5">
    <source>
        <dbReference type="Proteomes" id="UP001196873"/>
    </source>
</evidence>
<evidence type="ECO:0000256" key="1">
    <source>
        <dbReference type="ARBA" id="ARBA00022676"/>
    </source>
</evidence>
<comment type="caution">
    <text evidence="4">The sequence shown here is derived from an EMBL/GenBank/DDBJ whole genome shotgun (WGS) entry which is preliminary data.</text>
</comment>
<reference evidence="4" key="1">
    <citation type="submission" date="2021-07" db="EMBL/GenBank/DDBJ databases">
        <title>Genomic diversity and antimicrobial resistance of Prevotella spp. isolated from chronic lung disease airways.</title>
        <authorList>
            <person name="Webb K.A."/>
            <person name="Olagoke O.S."/>
            <person name="Baird T."/>
            <person name="Neill J."/>
            <person name="Pham A."/>
            <person name="Wells T.J."/>
            <person name="Ramsay K.A."/>
            <person name="Bell S.C."/>
            <person name="Sarovich D.S."/>
            <person name="Price E.P."/>
        </authorList>
    </citation>
    <scope>NUCLEOTIDE SEQUENCE</scope>
    <source>
        <strain evidence="4">SCHI0047.S.3</strain>
    </source>
</reference>
<dbReference type="Pfam" id="PF00535">
    <property type="entry name" value="Glycos_transf_2"/>
    <property type="match status" value="1"/>
</dbReference>
<dbReference type="PANTHER" id="PTHR22916:SF51">
    <property type="entry name" value="GLYCOSYLTRANSFERASE EPSH-RELATED"/>
    <property type="match status" value="1"/>
</dbReference>
<gene>
    <name evidence="4" type="ORF">KZY68_13340</name>
</gene>
<dbReference type="GO" id="GO:0016758">
    <property type="term" value="F:hexosyltransferase activity"/>
    <property type="evidence" value="ECO:0007669"/>
    <property type="project" value="UniProtKB-ARBA"/>
</dbReference>
<evidence type="ECO:0000256" key="2">
    <source>
        <dbReference type="ARBA" id="ARBA00022679"/>
    </source>
</evidence>
<keyword evidence="2" id="KW-0808">Transferase</keyword>
<protein>
    <submittedName>
        <fullName evidence="4">Glycosyltransferase</fullName>
    </submittedName>
</protein>
<accession>A0AAW4NRA3</accession>
<sequence length="329" mass="38597">MESKLVSYIIPIYNVSGYIEKSVASLLEQSYSNIEYIFINDCSSDDSEIKLRRIIEEFPERRNKIKVITNEQNLGSATTRNIGLDMAQGEYVMFADSDDWISCDYVESMVHKIESGSDDIVYCDYFESYDNNEKLITQNYGIDNIECIRSMLGGGLHGSTWNKIYRRSFLLKSKQRFVEGADLFEDVSWNIRLFACTTKISYIPKAFYHYVQYNSNSIIKSMASSEKKRDRAMQRIENVRVACDYLIALGFEEKLGKEMREWKLMAKNDLIDEENNSSLHSWIKTFPEADAAIIKCNKITWNYKFLLLLLHYKLFWIYNLQRSIMRKLK</sequence>
<organism evidence="4 5">
    <name type="scientific">Segatella salivae</name>
    <dbReference type="NCBI Taxonomy" id="228604"/>
    <lineage>
        <taxon>Bacteria</taxon>
        <taxon>Pseudomonadati</taxon>
        <taxon>Bacteroidota</taxon>
        <taxon>Bacteroidia</taxon>
        <taxon>Bacteroidales</taxon>
        <taxon>Prevotellaceae</taxon>
        <taxon>Segatella</taxon>
    </lineage>
</organism>